<evidence type="ECO:0000313" key="3">
    <source>
        <dbReference type="Proteomes" id="UP000049222"/>
    </source>
</evidence>
<dbReference type="Proteomes" id="UP000049222">
    <property type="component" value="Unassembled WGS sequence"/>
</dbReference>
<dbReference type="EMBL" id="CXSU01000012">
    <property type="protein sequence ID" value="CTQ51106.1"/>
    <property type="molecule type" value="Genomic_DNA"/>
</dbReference>
<evidence type="ECO:0000256" key="1">
    <source>
        <dbReference type="SAM" id="MobiDB-lite"/>
    </source>
</evidence>
<organism evidence="2 3">
    <name type="scientific">Jannaschia donghaensis</name>
    <dbReference type="NCBI Taxonomy" id="420998"/>
    <lineage>
        <taxon>Bacteria</taxon>
        <taxon>Pseudomonadati</taxon>
        <taxon>Pseudomonadota</taxon>
        <taxon>Alphaproteobacteria</taxon>
        <taxon>Rhodobacterales</taxon>
        <taxon>Roseobacteraceae</taxon>
        <taxon>Jannaschia</taxon>
    </lineage>
</organism>
<reference evidence="2 3" key="1">
    <citation type="submission" date="2015-07" db="EMBL/GenBank/DDBJ databases">
        <authorList>
            <person name="Noorani M."/>
        </authorList>
    </citation>
    <scope>NUCLEOTIDE SEQUENCE [LARGE SCALE GENOMIC DNA]</scope>
    <source>
        <strain evidence="2 3">CECT 7802</strain>
    </source>
</reference>
<dbReference type="AlphaFoldDB" id="A0A0M6YQ17"/>
<feature type="region of interest" description="Disordered" evidence="1">
    <location>
        <begin position="1"/>
        <end position="34"/>
    </location>
</feature>
<name>A0A0M6YQ17_9RHOB</name>
<gene>
    <name evidence="2" type="ORF">JDO7802_03144</name>
</gene>
<sequence length="34" mass="3720">MIHATPTPSPVNAQPPVKQKPRPAPVRFTDWAAI</sequence>
<protein>
    <submittedName>
        <fullName evidence="2">Uncharacterized protein</fullName>
    </submittedName>
</protein>
<evidence type="ECO:0000313" key="2">
    <source>
        <dbReference type="EMBL" id="CTQ51106.1"/>
    </source>
</evidence>
<accession>A0A0M6YQ17</accession>
<proteinExistence type="predicted"/>
<keyword evidence="3" id="KW-1185">Reference proteome</keyword>